<dbReference type="OrthoDB" id="10258297at2759"/>
<dbReference type="EMBL" id="BGPR01000046">
    <property type="protein sequence ID" value="GBL86145.1"/>
    <property type="molecule type" value="Genomic_DNA"/>
</dbReference>
<comment type="caution">
    <text evidence="2">The sequence shown here is derived from an EMBL/GenBank/DDBJ whole genome shotgun (WGS) entry which is preliminary data.</text>
</comment>
<dbReference type="Pfam" id="PF25041">
    <property type="entry name" value="UFL1_C"/>
    <property type="match status" value="1"/>
</dbReference>
<dbReference type="AlphaFoldDB" id="A0A4Y2B498"/>
<dbReference type="GO" id="GO:0005789">
    <property type="term" value="C:endoplasmic reticulum membrane"/>
    <property type="evidence" value="ECO:0007669"/>
    <property type="project" value="TreeGrafter"/>
</dbReference>
<organism evidence="2 3">
    <name type="scientific">Araneus ventricosus</name>
    <name type="common">Orbweaver spider</name>
    <name type="synonym">Epeira ventricosa</name>
    <dbReference type="NCBI Taxonomy" id="182803"/>
    <lineage>
        <taxon>Eukaryota</taxon>
        <taxon>Metazoa</taxon>
        <taxon>Ecdysozoa</taxon>
        <taxon>Arthropoda</taxon>
        <taxon>Chelicerata</taxon>
        <taxon>Arachnida</taxon>
        <taxon>Araneae</taxon>
        <taxon>Araneomorphae</taxon>
        <taxon>Entelegynae</taxon>
        <taxon>Araneoidea</taxon>
        <taxon>Araneidae</taxon>
        <taxon>Araneus</taxon>
    </lineage>
</organism>
<dbReference type="PANTHER" id="PTHR31057">
    <property type="entry name" value="E3 UFM1-PROTEIN LIGASE 1"/>
    <property type="match status" value="1"/>
</dbReference>
<keyword evidence="3" id="KW-1185">Reference proteome</keyword>
<sequence>MLHASGKFVPHVIGFLQRQLPNDLYQLLATYQESVIKKLTPNENEEEKRGNETRLMETMPKIKETAVTYKKGSISESEN</sequence>
<dbReference type="InterPro" id="IPR018611">
    <property type="entry name" value="Ufl1"/>
</dbReference>
<dbReference type="PANTHER" id="PTHR31057:SF0">
    <property type="entry name" value="E3 UFM1-PROTEIN LIGASE 1"/>
    <property type="match status" value="1"/>
</dbReference>
<dbReference type="GO" id="GO:0034976">
    <property type="term" value="P:response to endoplasmic reticulum stress"/>
    <property type="evidence" value="ECO:0007669"/>
    <property type="project" value="TreeGrafter"/>
</dbReference>
<dbReference type="InterPro" id="IPR056761">
    <property type="entry name" value="Ufl1-like_C"/>
</dbReference>
<feature type="domain" description="E3 UFM1-protein ligase-like C-terminal" evidence="1">
    <location>
        <begin position="1"/>
        <end position="64"/>
    </location>
</feature>
<evidence type="ECO:0000313" key="2">
    <source>
        <dbReference type="EMBL" id="GBL86145.1"/>
    </source>
</evidence>
<name>A0A4Y2B498_ARAVE</name>
<protein>
    <recommendedName>
        <fullName evidence="1">E3 UFM1-protein ligase-like C-terminal domain-containing protein</fullName>
    </recommendedName>
</protein>
<accession>A0A4Y2B498</accession>
<gene>
    <name evidence="2" type="ORF">AVEN_89170_1</name>
</gene>
<evidence type="ECO:0000259" key="1">
    <source>
        <dbReference type="Pfam" id="PF25041"/>
    </source>
</evidence>
<evidence type="ECO:0000313" key="3">
    <source>
        <dbReference type="Proteomes" id="UP000499080"/>
    </source>
</evidence>
<dbReference type="GO" id="GO:0061666">
    <property type="term" value="F:UFM1 ligase activity"/>
    <property type="evidence" value="ECO:0007669"/>
    <property type="project" value="InterPro"/>
</dbReference>
<dbReference type="GO" id="GO:0032434">
    <property type="term" value="P:regulation of proteasomal ubiquitin-dependent protein catabolic process"/>
    <property type="evidence" value="ECO:0007669"/>
    <property type="project" value="TreeGrafter"/>
</dbReference>
<dbReference type="GO" id="GO:1990592">
    <property type="term" value="P:protein K69-linked ufmylation"/>
    <property type="evidence" value="ECO:0007669"/>
    <property type="project" value="TreeGrafter"/>
</dbReference>
<dbReference type="Proteomes" id="UP000499080">
    <property type="component" value="Unassembled WGS sequence"/>
</dbReference>
<reference evidence="2 3" key="1">
    <citation type="journal article" date="2019" name="Sci. Rep.">
        <title>Orb-weaving spider Araneus ventricosus genome elucidates the spidroin gene catalogue.</title>
        <authorList>
            <person name="Kono N."/>
            <person name="Nakamura H."/>
            <person name="Ohtoshi R."/>
            <person name="Moran D.A.P."/>
            <person name="Shinohara A."/>
            <person name="Yoshida Y."/>
            <person name="Fujiwara M."/>
            <person name="Mori M."/>
            <person name="Tomita M."/>
            <person name="Arakawa K."/>
        </authorList>
    </citation>
    <scope>NUCLEOTIDE SEQUENCE [LARGE SCALE GENOMIC DNA]</scope>
</reference>
<proteinExistence type="predicted"/>